<dbReference type="InterPro" id="IPR058698">
    <property type="entry name" value="CUB_metazoa"/>
</dbReference>
<dbReference type="PANTHER" id="PTHR33236:SF11">
    <property type="entry name" value="CUB DOMAIN-CONTAINING PROTEIN"/>
    <property type="match status" value="1"/>
</dbReference>
<organism evidence="2 3">
    <name type="scientific">Dermatophagoides pteronyssinus</name>
    <name type="common">European house dust mite</name>
    <dbReference type="NCBI Taxonomy" id="6956"/>
    <lineage>
        <taxon>Eukaryota</taxon>
        <taxon>Metazoa</taxon>
        <taxon>Ecdysozoa</taxon>
        <taxon>Arthropoda</taxon>
        <taxon>Chelicerata</taxon>
        <taxon>Arachnida</taxon>
        <taxon>Acari</taxon>
        <taxon>Acariformes</taxon>
        <taxon>Sarcoptiformes</taxon>
        <taxon>Astigmata</taxon>
        <taxon>Psoroptidia</taxon>
        <taxon>Analgoidea</taxon>
        <taxon>Pyroglyphidae</taxon>
        <taxon>Dermatophagoidinae</taxon>
        <taxon>Dermatophagoides</taxon>
    </lineage>
</organism>
<dbReference type="Pfam" id="PF26080">
    <property type="entry name" value="CUB_animal"/>
    <property type="match status" value="1"/>
</dbReference>
<accession>A0A6P6Y9V5</accession>
<protein>
    <submittedName>
        <fullName evidence="3">Uncharacterized protein LOC113796212</fullName>
    </submittedName>
</protein>
<dbReference type="PROSITE" id="PS01180">
    <property type="entry name" value="CUB"/>
    <property type="match status" value="1"/>
</dbReference>
<dbReference type="InterPro" id="IPR035914">
    <property type="entry name" value="Sperma_CUB_dom_sf"/>
</dbReference>
<dbReference type="AlphaFoldDB" id="A0A6P6Y9V5"/>
<gene>
    <name evidence="3" type="primary">LOC113796212</name>
</gene>
<reference evidence="3" key="1">
    <citation type="submission" date="2025-08" db="UniProtKB">
        <authorList>
            <consortium name="RefSeq"/>
        </authorList>
    </citation>
    <scope>IDENTIFICATION</scope>
    <source>
        <strain evidence="3">Airmid</strain>
    </source>
</reference>
<evidence type="ECO:0000313" key="2">
    <source>
        <dbReference type="Proteomes" id="UP000515146"/>
    </source>
</evidence>
<dbReference type="OrthoDB" id="6479909at2759"/>
<comment type="caution">
    <text evidence="1">Lacks conserved residue(s) required for the propagation of feature annotation.</text>
</comment>
<evidence type="ECO:0000313" key="3">
    <source>
        <dbReference type="RefSeq" id="XP_027202238.1"/>
    </source>
</evidence>
<dbReference type="SUPFAM" id="SSF49854">
    <property type="entry name" value="Spermadhesin, CUB domain"/>
    <property type="match status" value="1"/>
</dbReference>
<dbReference type="RefSeq" id="XP_027202238.1">
    <property type="nucleotide sequence ID" value="XM_027346437.1"/>
</dbReference>
<keyword evidence="2" id="KW-1185">Reference proteome</keyword>
<dbReference type="OMA" id="IEGNCTQ"/>
<sequence length="596" mass="68822">MQISSWIVILKTYNWLLLILACQCRPNLILANRFQSHRTRLLDTEQIYKERPKPVYNPNGGNNYDLNRRQYQESSDHPNIHQYNSGKLYPDSSNIHSISTSDHNRDHHHQQQQQPHQQQQQQQQKFFTILHNNKNELEDNDDDYLDEIGHGCMAPDQRYGTCYDASICAERGGIPMGRCGGSKNGHVCCLFEITCSQTIRERHVYFRNPNFPYSYDGQRICRAKIQKIDTTNSVCQLKLSFNQFDIAKPIEGNCTQDSFLISGQNENNIIPRICGHNTGQHYYIGVDESGMVTLHMVFRGDYPRKFDIHIEQIDCGSRKTAPAHCLQYYEGTQGTIKSFNYDTDELTNRNDLSNVLNEGYPNNVDYMICIRKETGFCSISYEFMSDQSGAVFPFSVGLSTNQFSKRIGLHQTDDYGQWTTTGKMYSTVQTTQCDDDYLIVSGTKVCTKIVDSNDEHLNDSTKENIEPTEPSSLSPSLEDLITPGNISENRPYRKNGHENRNGDLLEHLGSDLSGEVEELRRHHRQVELFKDVLTRRYRWMMSSPMILRKDSLKRLHQNYLMTTDFTPGPFQLRFVSNSVNNAKGFYLAYRQNPCKM</sequence>
<dbReference type="Gene3D" id="2.60.120.290">
    <property type="entry name" value="Spermadhesin, CUB domain"/>
    <property type="match status" value="1"/>
</dbReference>
<dbReference type="Pfam" id="PF00431">
    <property type="entry name" value="CUB"/>
    <property type="match status" value="1"/>
</dbReference>
<dbReference type="KEGG" id="dpte:113796212"/>
<dbReference type="InterPro" id="IPR000859">
    <property type="entry name" value="CUB_dom"/>
</dbReference>
<evidence type="ECO:0000256" key="1">
    <source>
        <dbReference type="PROSITE-ProRule" id="PRU00059"/>
    </source>
</evidence>
<dbReference type="PANTHER" id="PTHR33236">
    <property type="entry name" value="INTRAFLAGELLAR TRANSPORT PROTEIN 122 FAMILY PROTEIN-RELATED"/>
    <property type="match status" value="1"/>
</dbReference>
<dbReference type="InParanoid" id="A0A6P6Y9V5"/>
<name>A0A6P6Y9V5_DERPT</name>
<proteinExistence type="predicted"/>
<dbReference type="Proteomes" id="UP000515146">
    <property type="component" value="Unplaced"/>
</dbReference>